<dbReference type="AlphaFoldDB" id="A0A9N9ENG6"/>
<protein>
    <submittedName>
        <fullName evidence="1">5972_t:CDS:1</fullName>
    </submittedName>
</protein>
<gene>
    <name evidence="1" type="ORF">AGERDE_LOCUS12718</name>
</gene>
<evidence type="ECO:0000313" key="2">
    <source>
        <dbReference type="Proteomes" id="UP000789831"/>
    </source>
</evidence>
<dbReference type="EMBL" id="CAJVPL010010834">
    <property type="protein sequence ID" value="CAG8682159.1"/>
    <property type="molecule type" value="Genomic_DNA"/>
</dbReference>
<sequence>MEETTYNLINNYLNDPDNMATLSLEQQNYVNKYAKKYLKINDNLYRQKQNTKPKR</sequence>
<dbReference type="Proteomes" id="UP000789831">
    <property type="component" value="Unassembled WGS sequence"/>
</dbReference>
<feature type="non-terminal residue" evidence="1">
    <location>
        <position position="55"/>
    </location>
</feature>
<proteinExistence type="predicted"/>
<comment type="caution">
    <text evidence="1">The sequence shown here is derived from an EMBL/GenBank/DDBJ whole genome shotgun (WGS) entry which is preliminary data.</text>
</comment>
<evidence type="ECO:0000313" key="1">
    <source>
        <dbReference type="EMBL" id="CAG8682159.1"/>
    </source>
</evidence>
<keyword evidence="2" id="KW-1185">Reference proteome</keyword>
<organism evidence="1 2">
    <name type="scientific">Ambispora gerdemannii</name>
    <dbReference type="NCBI Taxonomy" id="144530"/>
    <lineage>
        <taxon>Eukaryota</taxon>
        <taxon>Fungi</taxon>
        <taxon>Fungi incertae sedis</taxon>
        <taxon>Mucoromycota</taxon>
        <taxon>Glomeromycotina</taxon>
        <taxon>Glomeromycetes</taxon>
        <taxon>Archaeosporales</taxon>
        <taxon>Ambisporaceae</taxon>
        <taxon>Ambispora</taxon>
    </lineage>
</organism>
<accession>A0A9N9ENG6</accession>
<reference evidence="1" key="1">
    <citation type="submission" date="2021-06" db="EMBL/GenBank/DDBJ databases">
        <authorList>
            <person name="Kallberg Y."/>
            <person name="Tangrot J."/>
            <person name="Rosling A."/>
        </authorList>
    </citation>
    <scope>NUCLEOTIDE SEQUENCE</scope>
    <source>
        <strain evidence="1">MT106</strain>
    </source>
</reference>
<name>A0A9N9ENG6_9GLOM</name>